<dbReference type="PANTHER" id="PTHR43272:SF33">
    <property type="entry name" value="AMP-BINDING DOMAIN-CONTAINING PROTEIN-RELATED"/>
    <property type="match status" value="1"/>
</dbReference>
<evidence type="ECO:0000256" key="2">
    <source>
        <dbReference type="ARBA" id="ARBA00022840"/>
    </source>
</evidence>
<keyword evidence="1" id="KW-0547">Nucleotide-binding</keyword>
<dbReference type="InterPro" id="IPR000873">
    <property type="entry name" value="AMP-dep_synth/lig_dom"/>
</dbReference>
<dbReference type="GO" id="GO:0005524">
    <property type="term" value="F:ATP binding"/>
    <property type="evidence" value="ECO:0007669"/>
    <property type="project" value="UniProtKB-KW"/>
</dbReference>
<dbReference type="Pfam" id="PF23562">
    <property type="entry name" value="AMP-binding_C_3"/>
    <property type="match status" value="1"/>
</dbReference>
<dbReference type="SUPFAM" id="SSF56801">
    <property type="entry name" value="Acetyl-CoA synthetase-like"/>
    <property type="match status" value="1"/>
</dbReference>
<proteinExistence type="predicted"/>
<dbReference type="Proteomes" id="UP000260351">
    <property type="component" value="Unassembled WGS sequence"/>
</dbReference>
<feature type="domain" description="AMP-dependent synthetase/ligase" evidence="3">
    <location>
        <begin position="9"/>
        <end position="382"/>
    </location>
</feature>
<organism evidence="4 5">
    <name type="scientific">Wenzhouxiangella sediminis</name>
    <dbReference type="NCBI Taxonomy" id="1792836"/>
    <lineage>
        <taxon>Bacteria</taxon>
        <taxon>Pseudomonadati</taxon>
        <taxon>Pseudomonadota</taxon>
        <taxon>Gammaproteobacteria</taxon>
        <taxon>Chromatiales</taxon>
        <taxon>Wenzhouxiangellaceae</taxon>
        <taxon>Wenzhouxiangella</taxon>
    </lineage>
</organism>
<dbReference type="PANTHER" id="PTHR43272">
    <property type="entry name" value="LONG-CHAIN-FATTY-ACID--COA LIGASE"/>
    <property type="match status" value="1"/>
</dbReference>
<dbReference type="GO" id="GO:0016020">
    <property type="term" value="C:membrane"/>
    <property type="evidence" value="ECO:0007669"/>
    <property type="project" value="TreeGrafter"/>
</dbReference>
<dbReference type="OrthoDB" id="5296889at2"/>
<evidence type="ECO:0000259" key="3">
    <source>
        <dbReference type="Pfam" id="PF00501"/>
    </source>
</evidence>
<dbReference type="RefSeq" id="WP_116650015.1">
    <property type="nucleotide sequence ID" value="NZ_QUZK01000022.1"/>
</dbReference>
<gene>
    <name evidence="4" type="ORF">DZC52_04915</name>
</gene>
<dbReference type="Gene3D" id="3.40.50.12780">
    <property type="entry name" value="N-terminal domain of ligase-like"/>
    <property type="match status" value="1"/>
</dbReference>
<evidence type="ECO:0000313" key="4">
    <source>
        <dbReference type="EMBL" id="RFF31167.1"/>
    </source>
</evidence>
<dbReference type="InterPro" id="IPR042099">
    <property type="entry name" value="ANL_N_sf"/>
</dbReference>
<evidence type="ECO:0000313" key="5">
    <source>
        <dbReference type="Proteomes" id="UP000260351"/>
    </source>
</evidence>
<evidence type="ECO:0000256" key="1">
    <source>
        <dbReference type="ARBA" id="ARBA00022741"/>
    </source>
</evidence>
<dbReference type="PROSITE" id="PS00455">
    <property type="entry name" value="AMP_BINDING"/>
    <property type="match status" value="1"/>
</dbReference>
<dbReference type="AlphaFoldDB" id="A0A3E1KA34"/>
<dbReference type="InterPro" id="IPR020845">
    <property type="entry name" value="AMP-binding_CS"/>
</dbReference>
<comment type="caution">
    <text evidence="4">The sequence shown here is derived from an EMBL/GenBank/DDBJ whole genome shotgun (WGS) entry which is preliminary data.</text>
</comment>
<protein>
    <submittedName>
        <fullName evidence="4">AMP-dependent synthetase</fullName>
    </submittedName>
</protein>
<dbReference type="GO" id="GO:0004467">
    <property type="term" value="F:long-chain fatty acid-CoA ligase activity"/>
    <property type="evidence" value="ECO:0007669"/>
    <property type="project" value="TreeGrafter"/>
</dbReference>
<dbReference type="Pfam" id="PF00501">
    <property type="entry name" value="AMP-binding"/>
    <property type="match status" value="1"/>
</dbReference>
<name>A0A3E1KA34_9GAMM</name>
<reference evidence="4 5" key="1">
    <citation type="submission" date="2018-08" db="EMBL/GenBank/DDBJ databases">
        <title>Wenzhouxiangella salilacus sp. nov., a novel bacterium isolated from a saline lake in Xinjiang Province, China.</title>
        <authorList>
            <person name="Han S."/>
        </authorList>
    </citation>
    <scope>NUCLEOTIDE SEQUENCE [LARGE SCALE GENOMIC DNA]</scope>
    <source>
        <strain evidence="4 5">XDB06</strain>
    </source>
</reference>
<keyword evidence="2" id="KW-0067">ATP-binding</keyword>
<keyword evidence="5" id="KW-1185">Reference proteome</keyword>
<sequence>MRGIQDQLAHRAKATPDQLYLTQPIDRQWHTWTWAEAYDEARRMAAALERMGLQPGDRVGLISRNCAHWILADMAIILAGLVSVPVYPTAKAETIRQILEHSDCKLCFVGKIDEAVERLAGVPAGVSTIAMPYPDARGDSDWEELVEQPAGEFQTRQRREDDLATLLYTSGSTGTPKGAMHSFSNFAFVGHTIATSLGVEPGDKVFSYLPLSHCTERAYVEAVSFYAETSLYFAESIETFAEDLRHVRPTLFGSVPRLWKRFQLGVLEKLPPEKLDRLLKIPVVAGLVRRKIKKGLGLDRARWFASGSAPMAVSLLEWWDRVGVTIREGWGMTETFAYGTQIGLDVEPRFGTISRALPEAELKINDDQELLIRCPCLMQGYYKADELTAESMTDDGFFRTGDRAFIEDGFVTITGRVKELFKTAKGKYVAPVPVESLLARTSWIEIACVLGSGMTQPVALIQLAEHAPADRDHVARQLESDLEKLNRELEPHERLGSLIVVSETWEVDNGMLTPTLKIKRDVIEARYAGLIERASDRIHFES</sequence>
<accession>A0A3E1KA34</accession>
<dbReference type="EMBL" id="QUZK01000022">
    <property type="protein sequence ID" value="RFF31167.1"/>
    <property type="molecule type" value="Genomic_DNA"/>
</dbReference>